<dbReference type="PANTHER" id="PTHR22642:SF2">
    <property type="entry name" value="PROTEIN LONG AFTER FAR-RED 3"/>
    <property type="match status" value="1"/>
</dbReference>
<feature type="domain" description="Amidohydrolase 3" evidence="1">
    <location>
        <begin position="2"/>
        <end position="198"/>
    </location>
</feature>
<dbReference type="Proteomes" id="UP000516380">
    <property type="component" value="Chromosome"/>
</dbReference>
<keyword evidence="3" id="KW-1185">Reference proteome</keyword>
<dbReference type="EMBL" id="AP023343">
    <property type="protein sequence ID" value="BCI90950.1"/>
    <property type="molecule type" value="Genomic_DNA"/>
</dbReference>
<dbReference type="SUPFAM" id="SSF51556">
    <property type="entry name" value="Metallo-dependent hydrolases"/>
    <property type="match status" value="1"/>
</dbReference>
<organism evidence="2 3">
    <name type="scientific">Mycobacterium kansasii</name>
    <dbReference type="NCBI Taxonomy" id="1768"/>
    <lineage>
        <taxon>Bacteria</taxon>
        <taxon>Bacillati</taxon>
        <taxon>Actinomycetota</taxon>
        <taxon>Actinomycetes</taxon>
        <taxon>Mycobacteriales</taxon>
        <taxon>Mycobacteriaceae</taxon>
        <taxon>Mycobacterium</taxon>
    </lineage>
</organism>
<accession>A0A7G1IJB8</accession>
<dbReference type="SUPFAM" id="SSF51338">
    <property type="entry name" value="Composite domain of metallo-dependent hydrolases"/>
    <property type="match status" value="1"/>
</dbReference>
<dbReference type="GO" id="GO:0016810">
    <property type="term" value="F:hydrolase activity, acting on carbon-nitrogen (but not peptide) bonds"/>
    <property type="evidence" value="ECO:0007669"/>
    <property type="project" value="InterPro"/>
</dbReference>
<dbReference type="PANTHER" id="PTHR22642">
    <property type="entry name" value="IMIDAZOLONEPROPIONASE"/>
    <property type="match status" value="1"/>
</dbReference>
<gene>
    <name evidence="2" type="ORF">NIIDMKKI_61560</name>
</gene>
<dbReference type="AlphaFoldDB" id="A0A7G1IJB8"/>
<name>A0A7G1IJB8_MYCKA</name>
<evidence type="ECO:0000313" key="2">
    <source>
        <dbReference type="EMBL" id="BCI90950.1"/>
    </source>
</evidence>
<dbReference type="InterPro" id="IPR011059">
    <property type="entry name" value="Metal-dep_hydrolase_composite"/>
</dbReference>
<evidence type="ECO:0000259" key="1">
    <source>
        <dbReference type="Pfam" id="PF07969"/>
    </source>
</evidence>
<dbReference type="InterPro" id="IPR032466">
    <property type="entry name" value="Metal_Hydrolase"/>
</dbReference>
<dbReference type="Pfam" id="PF07969">
    <property type="entry name" value="Amidohydro_3"/>
    <property type="match status" value="1"/>
</dbReference>
<dbReference type="InterPro" id="IPR013108">
    <property type="entry name" value="Amidohydro_3"/>
</dbReference>
<evidence type="ECO:0000313" key="3">
    <source>
        <dbReference type="Proteomes" id="UP000516380"/>
    </source>
</evidence>
<proteinExistence type="predicted"/>
<sequence>MPLNIHANGDAAIDVLLKAHEYAAADDLSKDRHTTVIHSQFVRRDQLDKYVEYNLIPSLFTEHAFYFGDTHVRLRGREQAHFLSPMRTAIDMGLRPTNHTDFNVSPLDQLFVVWTAVNRVSRSGEVIGADQRVTALEALKAITINAAYQYREEQSKGSITVGKLADLVILDNNPLSVDPMDIKDIKVVETIKEGRTIYRRPVAAA</sequence>
<dbReference type="Gene3D" id="3.20.20.140">
    <property type="entry name" value="Metal-dependent hydrolases"/>
    <property type="match status" value="1"/>
</dbReference>
<reference evidence="2 3" key="1">
    <citation type="submission" date="2020-07" db="EMBL/GenBank/DDBJ databases">
        <title>Mycobacterium kansasii (former subtype) with zoonotic potential isolated from diseased indoor pet cat, Japan.</title>
        <authorList>
            <person name="Fukano H."/>
            <person name="Terazono T."/>
            <person name="Hoshino Y."/>
        </authorList>
    </citation>
    <scope>NUCLEOTIDE SEQUENCE [LARGE SCALE GENOMIC DNA]</scope>
    <source>
        <strain evidence="2 3">Kuro-I</strain>
    </source>
</reference>
<protein>
    <recommendedName>
        <fullName evidence="1">Amidohydrolase 3 domain-containing protein</fullName>
    </recommendedName>
</protein>